<sequence length="147" mass="16549">MLIKSAFLRYLKTLKFICQKVTLDFPQSLSRVCYSLYVRIPNISPVSGPQQAAARAAGKALRGIDLSHTRERQLVRAERIRPTLYLYISFPLTIGAGFLAQRLYEKGPRIDSQRREEGDEKPKAAESQDDGYETSNSGEARRKPSSA</sequence>
<evidence type="ECO:0000313" key="2">
    <source>
        <dbReference type="EMBL" id="CAH2208715.1"/>
    </source>
</evidence>
<feature type="compositionally biased region" description="Basic and acidic residues" evidence="1">
    <location>
        <begin position="109"/>
        <end position="126"/>
    </location>
</feature>
<proteinExistence type="predicted"/>
<evidence type="ECO:0000256" key="1">
    <source>
        <dbReference type="SAM" id="MobiDB-lite"/>
    </source>
</evidence>
<gene>
    <name evidence="2" type="primary">jg1324</name>
    <name evidence="2" type="ORF">PAEG_LOCUS1257</name>
</gene>
<accession>A0A8S4QIC7</accession>
<feature type="non-terminal residue" evidence="2">
    <location>
        <position position="1"/>
    </location>
</feature>
<keyword evidence="3" id="KW-1185">Reference proteome</keyword>
<organism evidence="2 3">
    <name type="scientific">Pararge aegeria aegeria</name>
    <dbReference type="NCBI Taxonomy" id="348720"/>
    <lineage>
        <taxon>Eukaryota</taxon>
        <taxon>Metazoa</taxon>
        <taxon>Ecdysozoa</taxon>
        <taxon>Arthropoda</taxon>
        <taxon>Hexapoda</taxon>
        <taxon>Insecta</taxon>
        <taxon>Pterygota</taxon>
        <taxon>Neoptera</taxon>
        <taxon>Endopterygota</taxon>
        <taxon>Lepidoptera</taxon>
        <taxon>Glossata</taxon>
        <taxon>Ditrysia</taxon>
        <taxon>Papilionoidea</taxon>
        <taxon>Nymphalidae</taxon>
        <taxon>Satyrinae</taxon>
        <taxon>Satyrini</taxon>
        <taxon>Parargina</taxon>
        <taxon>Pararge</taxon>
    </lineage>
</organism>
<evidence type="ECO:0000313" key="3">
    <source>
        <dbReference type="Proteomes" id="UP000838756"/>
    </source>
</evidence>
<dbReference type="Proteomes" id="UP000838756">
    <property type="component" value="Unassembled WGS sequence"/>
</dbReference>
<dbReference type="OrthoDB" id="6932495at2759"/>
<comment type="caution">
    <text evidence="2">The sequence shown here is derived from an EMBL/GenBank/DDBJ whole genome shotgun (WGS) entry which is preliminary data.</text>
</comment>
<feature type="region of interest" description="Disordered" evidence="1">
    <location>
        <begin position="109"/>
        <end position="147"/>
    </location>
</feature>
<protein>
    <submittedName>
        <fullName evidence="2">Jg1324 protein</fullName>
    </submittedName>
</protein>
<name>A0A8S4QIC7_9NEOP</name>
<reference evidence="2" key="1">
    <citation type="submission" date="2022-03" db="EMBL/GenBank/DDBJ databases">
        <authorList>
            <person name="Lindestad O."/>
        </authorList>
    </citation>
    <scope>NUCLEOTIDE SEQUENCE</scope>
</reference>
<dbReference type="AlphaFoldDB" id="A0A8S4QIC7"/>
<dbReference type="EMBL" id="CAKXAJ010004346">
    <property type="protein sequence ID" value="CAH2208715.1"/>
    <property type="molecule type" value="Genomic_DNA"/>
</dbReference>